<reference evidence="1 2" key="1">
    <citation type="journal article" date="2022" name="New Phytol.">
        <title>Ecological generalism drives hyperdiversity of secondary metabolite gene clusters in xylarialean endophytes.</title>
        <authorList>
            <person name="Franco M.E.E."/>
            <person name="Wisecaver J.H."/>
            <person name="Arnold A.E."/>
            <person name="Ju Y.M."/>
            <person name="Slot J.C."/>
            <person name="Ahrendt S."/>
            <person name="Moore L.P."/>
            <person name="Eastman K.E."/>
            <person name="Scott K."/>
            <person name="Konkel Z."/>
            <person name="Mondo S.J."/>
            <person name="Kuo A."/>
            <person name="Hayes R.D."/>
            <person name="Haridas S."/>
            <person name="Andreopoulos B."/>
            <person name="Riley R."/>
            <person name="LaButti K."/>
            <person name="Pangilinan J."/>
            <person name="Lipzen A."/>
            <person name="Amirebrahimi M."/>
            <person name="Yan J."/>
            <person name="Adam C."/>
            <person name="Keymanesh K."/>
            <person name="Ng V."/>
            <person name="Louie K."/>
            <person name="Northen T."/>
            <person name="Drula E."/>
            <person name="Henrissat B."/>
            <person name="Hsieh H.M."/>
            <person name="Youens-Clark K."/>
            <person name="Lutzoni F."/>
            <person name="Miadlikowska J."/>
            <person name="Eastwood D.C."/>
            <person name="Hamelin R.C."/>
            <person name="Grigoriev I.V."/>
            <person name="U'Ren J.M."/>
        </authorList>
    </citation>
    <scope>NUCLEOTIDE SEQUENCE [LARGE SCALE GENOMIC DNA]</scope>
    <source>
        <strain evidence="1 2">CBS 119005</strain>
    </source>
</reference>
<proteinExistence type="predicted"/>
<protein>
    <submittedName>
        <fullName evidence="1">Uncharacterized protein</fullName>
    </submittedName>
</protein>
<comment type="caution">
    <text evidence="1">The sequence shown here is derived from an EMBL/GenBank/DDBJ whole genome shotgun (WGS) entry which is preliminary data.</text>
</comment>
<name>A0ACB9Z1G9_9PEZI</name>
<evidence type="ECO:0000313" key="1">
    <source>
        <dbReference type="EMBL" id="KAI4865611.1"/>
    </source>
</evidence>
<accession>A0ACB9Z1G9</accession>
<keyword evidence="2" id="KW-1185">Reference proteome</keyword>
<evidence type="ECO:0000313" key="2">
    <source>
        <dbReference type="Proteomes" id="UP001497700"/>
    </source>
</evidence>
<sequence length="149" mass="16499">MTPELESLHPLTQPLPLGRADRRLRTALQQPRPTSSPPAPTLPTRLKAISVPTAIVSGASSCIATRTPAIRSESREATRQQQQQHEIKPKRMAGSQGEHDDNEGEFDDVEDEEEYPAIEGCTDEDAGWMKVQLVGLMPDFYANLRDPNL</sequence>
<dbReference type="Proteomes" id="UP001497700">
    <property type="component" value="Unassembled WGS sequence"/>
</dbReference>
<organism evidence="1 2">
    <name type="scientific">Hypoxylon rubiginosum</name>
    <dbReference type="NCBI Taxonomy" id="110542"/>
    <lineage>
        <taxon>Eukaryota</taxon>
        <taxon>Fungi</taxon>
        <taxon>Dikarya</taxon>
        <taxon>Ascomycota</taxon>
        <taxon>Pezizomycotina</taxon>
        <taxon>Sordariomycetes</taxon>
        <taxon>Xylariomycetidae</taxon>
        <taxon>Xylariales</taxon>
        <taxon>Hypoxylaceae</taxon>
        <taxon>Hypoxylon</taxon>
    </lineage>
</organism>
<gene>
    <name evidence="1" type="ORF">F4820DRAFT_447818</name>
</gene>
<dbReference type="EMBL" id="MU393469">
    <property type="protein sequence ID" value="KAI4865611.1"/>
    <property type="molecule type" value="Genomic_DNA"/>
</dbReference>